<dbReference type="Proteomes" id="UP000245956">
    <property type="component" value="Unassembled WGS sequence"/>
</dbReference>
<comment type="caution">
    <text evidence="3">The sequence shown here is derived from an EMBL/GenBank/DDBJ whole genome shotgun (WGS) entry which is preliminary data.</text>
</comment>
<evidence type="ECO:0000256" key="1">
    <source>
        <dbReference type="ARBA" id="ARBA00007398"/>
    </source>
</evidence>
<dbReference type="SUPFAM" id="SSF88723">
    <property type="entry name" value="PIN domain-like"/>
    <property type="match status" value="1"/>
</dbReference>
<dbReference type="Pfam" id="PF12813">
    <property type="entry name" value="XPG_I_2"/>
    <property type="match status" value="1"/>
</dbReference>
<evidence type="ECO:0000313" key="3">
    <source>
        <dbReference type="EMBL" id="PWI75165.1"/>
    </source>
</evidence>
<protein>
    <submittedName>
        <fullName evidence="3">DNA replication initiation factor cdc45</fullName>
    </submittedName>
</protein>
<sequence>MGIPHLAATLEPYCVVRPLRDETAVIDGPALAYHILHECRLNGVLQPSYRLVGGAAVRWLDEISRQRVDVRAIYFDGHLPLAKRRVRMERLLRSTAQIAHLHSSNPRGCPARQLAQGPEPEKADVFATGAVASRSFADPTFLVPAVIEALRSCTQYRERVLMVPGEADTFCARHVLSSGGLVLTSDSDLLVHELGDAEVVFFRDIQRRAGSAILCGSYGPKRICEKLGQPSSDGLVRLAYEQKRSPHASMAQILRACSSALLHENEYAQFCSEYRGSEIRQLSLPTAAGPLENGSLDPRLAELAIQLHSASGIAGDAHMFLPVLTENPARGSAWEHSTVVRQLAYSLLIGPDPALAVLEFRRIQSTSQKGRRVEIDNADLQQYLGQLLCLLQEVSVISTIDESRFWLLVCLGLDVVECRRRDKESLAWAAFRQVAKSPAANNSSIPWDVVHAVAQLQAMCYSFRLLRQALSVCSARGRDKTLADVRQLQPYLDHLPPLTDFPDINSFNQIRKLPGHGSLVMSLEQCLGLPALRQDITGRDISATNNGLGKPADGRTLRTRSDRTAGQNKFDILSLEE</sequence>
<dbReference type="PANTHER" id="PTHR15665">
    <property type="entry name" value="ASTEROID PROTEIN"/>
    <property type="match status" value="1"/>
</dbReference>
<keyword evidence="3" id="KW-0396">Initiation factor</keyword>
<evidence type="ECO:0000313" key="4">
    <source>
        <dbReference type="Proteomes" id="UP000245956"/>
    </source>
</evidence>
<dbReference type="EMBL" id="LCWV01000002">
    <property type="protein sequence ID" value="PWI75165.1"/>
    <property type="molecule type" value="Genomic_DNA"/>
</dbReference>
<dbReference type="InterPro" id="IPR039436">
    <property type="entry name" value="Asteroid_dom"/>
</dbReference>
<reference evidence="3 4" key="1">
    <citation type="journal article" date="2016" name="Front. Microbiol.">
        <title>Genome and transcriptome sequences reveal the specific parasitism of the nematophagous Purpureocillium lilacinum 36-1.</title>
        <authorList>
            <person name="Xie J."/>
            <person name="Li S."/>
            <person name="Mo C."/>
            <person name="Xiao X."/>
            <person name="Peng D."/>
            <person name="Wang G."/>
            <person name="Xiao Y."/>
        </authorList>
    </citation>
    <scope>NUCLEOTIDE SEQUENCE [LARGE SCALE GENOMIC DNA]</scope>
    <source>
        <strain evidence="3 4">36-1</strain>
    </source>
</reference>
<name>A0A2U3EKX6_PURLI</name>
<dbReference type="Gene3D" id="3.40.50.1010">
    <property type="entry name" value="5'-nuclease"/>
    <property type="match status" value="1"/>
</dbReference>
<dbReference type="PANTHER" id="PTHR15665:SF1">
    <property type="entry name" value="PROTEIN ASTEROID HOMOLOG 1"/>
    <property type="match status" value="1"/>
</dbReference>
<evidence type="ECO:0000259" key="2">
    <source>
        <dbReference type="Pfam" id="PF12813"/>
    </source>
</evidence>
<dbReference type="AlphaFoldDB" id="A0A2U3EKX6"/>
<dbReference type="GO" id="GO:0003743">
    <property type="term" value="F:translation initiation factor activity"/>
    <property type="evidence" value="ECO:0007669"/>
    <property type="project" value="UniProtKB-KW"/>
</dbReference>
<accession>A0A2U3EKX6</accession>
<proteinExistence type="inferred from homology"/>
<gene>
    <name evidence="3" type="ORF">PCL_05823</name>
</gene>
<organism evidence="3 4">
    <name type="scientific">Purpureocillium lilacinum</name>
    <name type="common">Paecilomyces lilacinus</name>
    <dbReference type="NCBI Taxonomy" id="33203"/>
    <lineage>
        <taxon>Eukaryota</taxon>
        <taxon>Fungi</taxon>
        <taxon>Dikarya</taxon>
        <taxon>Ascomycota</taxon>
        <taxon>Pezizomycotina</taxon>
        <taxon>Sordariomycetes</taxon>
        <taxon>Hypocreomycetidae</taxon>
        <taxon>Hypocreales</taxon>
        <taxon>Ophiocordycipitaceae</taxon>
        <taxon>Purpureocillium</taxon>
    </lineage>
</organism>
<feature type="domain" description="Asteroid" evidence="2">
    <location>
        <begin position="139"/>
        <end position="369"/>
    </location>
</feature>
<dbReference type="InterPro" id="IPR026832">
    <property type="entry name" value="Asteroid"/>
</dbReference>
<comment type="similarity">
    <text evidence="1">Belongs to the asteroid family.</text>
</comment>
<dbReference type="InterPro" id="IPR029060">
    <property type="entry name" value="PIN-like_dom_sf"/>
</dbReference>
<keyword evidence="3" id="KW-0648">Protein biosynthesis</keyword>